<evidence type="ECO:0000256" key="7">
    <source>
        <dbReference type="HAMAP-Rule" id="MF_00072"/>
    </source>
</evidence>
<dbReference type="InterPro" id="IPR035647">
    <property type="entry name" value="EFG_III/V"/>
</dbReference>
<dbReference type="InterPro" id="IPR038467">
    <property type="entry name" value="RF3_dom_3_sf"/>
</dbReference>
<dbReference type="InterPro" id="IPR053905">
    <property type="entry name" value="EF-G-like_DII"/>
</dbReference>
<dbReference type="Gene3D" id="3.40.50.300">
    <property type="entry name" value="P-loop containing nucleotide triphosphate hydrolases"/>
    <property type="match status" value="1"/>
</dbReference>
<proteinExistence type="inferred from homology"/>
<dbReference type="GO" id="GO:0005829">
    <property type="term" value="C:cytosol"/>
    <property type="evidence" value="ECO:0007669"/>
    <property type="project" value="TreeGrafter"/>
</dbReference>
<feature type="binding site" evidence="7">
    <location>
        <begin position="93"/>
        <end position="97"/>
    </location>
    <ligand>
        <name>GTP</name>
        <dbReference type="ChEBI" id="CHEBI:37565"/>
    </ligand>
</feature>
<dbReference type="SUPFAM" id="SSF50447">
    <property type="entry name" value="Translation proteins"/>
    <property type="match status" value="1"/>
</dbReference>
<dbReference type="PANTHER" id="PTHR43556:SF2">
    <property type="entry name" value="PEPTIDE CHAIN RELEASE FACTOR RF3"/>
    <property type="match status" value="1"/>
</dbReference>
<dbReference type="GO" id="GO:0016150">
    <property type="term" value="F:translation release factor activity, codon nonspecific"/>
    <property type="evidence" value="ECO:0007669"/>
    <property type="project" value="TreeGrafter"/>
</dbReference>
<comment type="caution">
    <text evidence="10">The sequence shown here is derived from an EMBL/GenBank/DDBJ whole genome shotgun (WGS) entry which is preliminary data.</text>
</comment>
<dbReference type="Proteomes" id="UP000316706">
    <property type="component" value="Unassembled WGS sequence"/>
</dbReference>
<dbReference type="PROSITE" id="PS00301">
    <property type="entry name" value="G_TR_1"/>
    <property type="match status" value="1"/>
</dbReference>
<evidence type="ECO:0000256" key="1">
    <source>
        <dbReference type="ARBA" id="ARBA00004496"/>
    </source>
</evidence>
<keyword evidence="5 7" id="KW-0648">Protein biosynthesis</keyword>
<dbReference type="GO" id="GO:0005525">
    <property type="term" value="F:GTP binding"/>
    <property type="evidence" value="ECO:0007669"/>
    <property type="project" value="UniProtKB-UniRule"/>
</dbReference>
<dbReference type="InterPro" id="IPR009000">
    <property type="entry name" value="Transl_B-barrel_sf"/>
</dbReference>
<dbReference type="PANTHER" id="PTHR43556">
    <property type="entry name" value="PEPTIDE CHAIN RELEASE FACTOR RF3"/>
    <property type="match status" value="1"/>
</dbReference>
<dbReference type="Pfam" id="PF16658">
    <property type="entry name" value="RF3_C"/>
    <property type="match status" value="1"/>
</dbReference>
<sequence>MGGDASAPRDVAEEAARRRTFAVISHPDAGKSTLTEALALHAAAIDEAGAVHGKAGRRGVRSDWMDMERARGISITSSVLRFEHGGMLLNLLDTPGHADFSEDTYRVLAAVDGAIMLLDSAKGLEAQTLKLFDVCRHRGVPVITFVNKWDRPGREPLELLDEIEQRIGLRPAPLNWPVGVAGDFRGLIDRASGSFTRFHRTPGGARRAVAEHVPAERAAREEGGAWETAVEELALLDEIGAVLDAEAFAAGTCSPVLFGAALPNFGVGALLETVCRLAPAPSAREDETGGERPLSAPFAGQVFKVQAGMDRAHRDSLAFVRVCSGRFERGMPLTHAQTGRPLVTKYAQTVFGRDRSTLDAAYPGDVIGLPNASGLTVGDTLYAKAPVVFPPIPSFAPEHFMVARTTDNSRAKQFRRGIEQLDKEGVVQVLRSDLRGDQAPVLAAVGPLQFDVVAARMADEFTAPVELTRLDYSTARVTDKESAEVLNGRRGVEVLTRTLDGSLIAVFVDRWRLRAIEREHPGVTLTPMLAAGVPD</sequence>
<dbReference type="GO" id="GO:0006449">
    <property type="term" value="P:regulation of translational termination"/>
    <property type="evidence" value="ECO:0007669"/>
    <property type="project" value="UniProtKB-UniRule"/>
</dbReference>
<comment type="function">
    <text evidence="7">Increases the formation of ribosomal termination complexes and stimulates activities of RF-1 and RF-2. It binds guanine nucleotides and has strong preference for UGA stop codons. It may interact directly with the ribosome. The stimulation of RF-1 and RF-2 is significantly reduced by GTP and GDP, but not by GMP.</text>
</comment>
<comment type="caution">
    <text evidence="7">Lacks conserved residue(s) required for the propagation of feature annotation.</text>
</comment>
<protein>
    <recommendedName>
        <fullName evidence="7 8">Peptide chain release factor 3</fullName>
        <shortName evidence="7">RF-3</shortName>
    </recommendedName>
</protein>
<organism evidence="10 11">
    <name type="scientific">Actinomadura hallensis</name>
    <dbReference type="NCBI Taxonomy" id="337895"/>
    <lineage>
        <taxon>Bacteria</taxon>
        <taxon>Bacillati</taxon>
        <taxon>Actinomycetota</taxon>
        <taxon>Actinomycetes</taxon>
        <taxon>Streptosporangiales</taxon>
        <taxon>Thermomonosporaceae</taxon>
        <taxon>Actinomadura</taxon>
    </lineage>
</organism>
<dbReference type="Gene3D" id="3.30.70.3280">
    <property type="entry name" value="Peptide chain release factor 3, domain III"/>
    <property type="match status" value="1"/>
</dbReference>
<dbReference type="FunFam" id="3.40.50.300:FF:000542">
    <property type="entry name" value="Peptide chain release factor 3"/>
    <property type="match status" value="1"/>
</dbReference>
<dbReference type="GO" id="GO:0003924">
    <property type="term" value="F:GTPase activity"/>
    <property type="evidence" value="ECO:0007669"/>
    <property type="project" value="InterPro"/>
</dbReference>
<dbReference type="InterPro" id="IPR027417">
    <property type="entry name" value="P-loop_NTPase"/>
</dbReference>
<dbReference type="RefSeq" id="WP_141966125.1">
    <property type="nucleotide sequence ID" value="NZ_VFPO01000001.1"/>
</dbReference>
<evidence type="ECO:0000256" key="8">
    <source>
        <dbReference type="NCBIfam" id="TIGR00503"/>
    </source>
</evidence>
<dbReference type="NCBIfam" id="NF001964">
    <property type="entry name" value="PRK00741.1"/>
    <property type="match status" value="1"/>
</dbReference>
<evidence type="ECO:0000313" key="11">
    <source>
        <dbReference type="Proteomes" id="UP000316706"/>
    </source>
</evidence>
<evidence type="ECO:0000256" key="2">
    <source>
        <dbReference type="ARBA" id="ARBA00009978"/>
    </source>
</evidence>
<dbReference type="InterPro" id="IPR004548">
    <property type="entry name" value="PrfC"/>
</dbReference>
<dbReference type="Gene3D" id="2.40.30.10">
    <property type="entry name" value="Translation factors"/>
    <property type="match status" value="1"/>
</dbReference>
<evidence type="ECO:0000313" key="10">
    <source>
        <dbReference type="EMBL" id="TQM67071.1"/>
    </source>
</evidence>
<dbReference type="AlphaFoldDB" id="A0A543I905"/>
<dbReference type="HAMAP" id="MF_00072">
    <property type="entry name" value="Rel_fac_3"/>
    <property type="match status" value="1"/>
</dbReference>
<dbReference type="InterPro" id="IPR005225">
    <property type="entry name" value="Small_GTP-bd"/>
</dbReference>
<evidence type="ECO:0000256" key="4">
    <source>
        <dbReference type="ARBA" id="ARBA00022741"/>
    </source>
</evidence>
<dbReference type="NCBIfam" id="TIGR00231">
    <property type="entry name" value="small_GTP"/>
    <property type="match status" value="1"/>
</dbReference>
<keyword evidence="6 7" id="KW-0342">GTP-binding</keyword>
<comment type="subcellular location">
    <subcellularLocation>
        <location evidence="1 7">Cytoplasm</location>
    </subcellularLocation>
</comment>
<keyword evidence="3 7" id="KW-0963">Cytoplasm</keyword>
<dbReference type="SUPFAM" id="SSF54980">
    <property type="entry name" value="EF-G C-terminal domain-like"/>
    <property type="match status" value="1"/>
</dbReference>
<dbReference type="PROSITE" id="PS51722">
    <property type="entry name" value="G_TR_2"/>
    <property type="match status" value="1"/>
</dbReference>
<dbReference type="OrthoDB" id="3492050at2"/>
<dbReference type="InterPro" id="IPR032090">
    <property type="entry name" value="RF3_C"/>
</dbReference>
<reference evidence="10 11" key="1">
    <citation type="submission" date="2019-06" db="EMBL/GenBank/DDBJ databases">
        <title>Sequencing the genomes of 1000 actinobacteria strains.</title>
        <authorList>
            <person name="Klenk H.-P."/>
        </authorList>
    </citation>
    <scope>NUCLEOTIDE SEQUENCE [LARGE SCALE GENOMIC DNA]</scope>
    <source>
        <strain evidence="10 11">DSM 45043</strain>
    </source>
</reference>
<gene>
    <name evidence="7" type="primary">prfC</name>
    <name evidence="10" type="ORF">FHX41_0668</name>
</gene>
<evidence type="ECO:0000256" key="6">
    <source>
        <dbReference type="ARBA" id="ARBA00023134"/>
    </source>
</evidence>
<dbReference type="PRINTS" id="PR00315">
    <property type="entry name" value="ELONGATNFCT"/>
</dbReference>
<dbReference type="SUPFAM" id="SSF52540">
    <property type="entry name" value="P-loop containing nucleoside triphosphate hydrolases"/>
    <property type="match status" value="1"/>
</dbReference>
<accession>A0A543I905</accession>
<evidence type="ECO:0000256" key="3">
    <source>
        <dbReference type="ARBA" id="ARBA00022490"/>
    </source>
</evidence>
<dbReference type="InterPro" id="IPR000795">
    <property type="entry name" value="T_Tr_GTP-bd_dom"/>
</dbReference>
<dbReference type="NCBIfam" id="TIGR00503">
    <property type="entry name" value="prfC"/>
    <property type="match status" value="1"/>
</dbReference>
<keyword evidence="11" id="KW-1185">Reference proteome</keyword>
<dbReference type="InterPro" id="IPR031157">
    <property type="entry name" value="G_TR_CS"/>
</dbReference>
<evidence type="ECO:0000259" key="9">
    <source>
        <dbReference type="PROSITE" id="PS51722"/>
    </source>
</evidence>
<keyword evidence="4 7" id="KW-0547">Nucleotide-binding</keyword>
<dbReference type="EMBL" id="VFPO01000001">
    <property type="protein sequence ID" value="TQM67071.1"/>
    <property type="molecule type" value="Genomic_DNA"/>
</dbReference>
<feature type="domain" description="Tr-type G" evidence="9">
    <location>
        <begin position="16"/>
        <end position="282"/>
    </location>
</feature>
<dbReference type="GO" id="GO:0016149">
    <property type="term" value="F:translation release factor activity, codon specific"/>
    <property type="evidence" value="ECO:0007669"/>
    <property type="project" value="UniProtKB-UniRule"/>
</dbReference>
<dbReference type="Pfam" id="PF22042">
    <property type="entry name" value="EF-G_D2"/>
    <property type="match status" value="1"/>
</dbReference>
<name>A0A543I905_9ACTN</name>
<dbReference type="Pfam" id="PF00009">
    <property type="entry name" value="GTP_EFTU"/>
    <property type="match status" value="1"/>
</dbReference>
<comment type="similarity">
    <text evidence="2 7">Belongs to the TRAFAC class translation factor GTPase superfamily. Classic translation factor GTPase family. PrfC subfamily.</text>
</comment>
<evidence type="ECO:0000256" key="5">
    <source>
        <dbReference type="ARBA" id="ARBA00022917"/>
    </source>
</evidence>